<evidence type="ECO:0000313" key="2">
    <source>
        <dbReference type="EMBL" id="EDV92159.1"/>
    </source>
</evidence>
<sequence>MLVPRRGSSTAVCTAVAGGSAPKASESIEMTPQHQHQHLHMPHHHHHHFQQRRTSNMDVIAEERNV</sequence>
<dbReference type="InParanoid" id="B4JN66"/>
<dbReference type="OMA" id="CTTTTIH"/>
<evidence type="ECO:0000256" key="1">
    <source>
        <dbReference type="SAM" id="MobiDB-lite"/>
    </source>
</evidence>
<organism evidence="3">
    <name type="scientific">Drosophila grimshawi</name>
    <name type="common">Hawaiian fruit fly</name>
    <name type="synonym">Idiomyia grimshawi</name>
    <dbReference type="NCBI Taxonomy" id="7222"/>
    <lineage>
        <taxon>Eukaryota</taxon>
        <taxon>Metazoa</taxon>
        <taxon>Ecdysozoa</taxon>
        <taxon>Arthropoda</taxon>
        <taxon>Hexapoda</taxon>
        <taxon>Insecta</taxon>
        <taxon>Pterygota</taxon>
        <taxon>Neoptera</taxon>
        <taxon>Endopterygota</taxon>
        <taxon>Diptera</taxon>
        <taxon>Brachycera</taxon>
        <taxon>Muscomorpha</taxon>
        <taxon>Ephydroidea</taxon>
        <taxon>Drosophilidae</taxon>
        <taxon>Drosophila</taxon>
        <taxon>Hawaiian Drosophila</taxon>
    </lineage>
</organism>
<keyword evidence="3" id="KW-1185">Reference proteome</keyword>
<feature type="region of interest" description="Disordered" evidence="1">
    <location>
        <begin position="1"/>
        <end position="66"/>
    </location>
</feature>
<reference evidence="2 3" key="1">
    <citation type="journal article" date="2007" name="Nature">
        <title>Evolution of genes and genomes on the Drosophila phylogeny.</title>
        <authorList>
            <consortium name="Drosophila 12 Genomes Consortium"/>
            <person name="Clark A.G."/>
            <person name="Eisen M.B."/>
            <person name="Smith D.R."/>
            <person name="Bergman C.M."/>
            <person name="Oliver B."/>
            <person name="Markow T.A."/>
            <person name="Kaufman T.C."/>
            <person name="Kellis M."/>
            <person name="Gelbart W."/>
            <person name="Iyer V.N."/>
            <person name="Pollard D.A."/>
            <person name="Sackton T.B."/>
            <person name="Larracuente A.M."/>
            <person name="Singh N.D."/>
            <person name="Abad J.P."/>
            <person name="Abt D.N."/>
            <person name="Adryan B."/>
            <person name="Aguade M."/>
            <person name="Akashi H."/>
            <person name="Anderson W.W."/>
            <person name="Aquadro C.F."/>
            <person name="Ardell D.H."/>
            <person name="Arguello R."/>
            <person name="Artieri C.G."/>
            <person name="Barbash D.A."/>
            <person name="Barker D."/>
            <person name="Barsanti P."/>
            <person name="Batterham P."/>
            <person name="Batzoglou S."/>
            <person name="Begun D."/>
            <person name="Bhutkar A."/>
            <person name="Blanco E."/>
            <person name="Bosak S.A."/>
            <person name="Bradley R.K."/>
            <person name="Brand A.D."/>
            <person name="Brent M.R."/>
            <person name="Brooks A.N."/>
            <person name="Brown R.H."/>
            <person name="Butlin R.K."/>
            <person name="Caggese C."/>
            <person name="Calvi B.R."/>
            <person name="Bernardo de Carvalho A."/>
            <person name="Caspi A."/>
            <person name="Castrezana S."/>
            <person name="Celniker S.E."/>
            <person name="Chang J.L."/>
            <person name="Chapple C."/>
            <person name="Chatterji S."/>
            <person name="Chinwalla A."/>
            <person name="Civetta A."/>
            <person name="Clifton S.W."/>
            <person name="Comeron J.M."/>
            <person name="Costello J.C."/>
            <person name="Coyne J.A."/>
            <person name="Daub J."/>
            <person name="David R.G."/>
            <person name="Delcher A.L."/>
            <person name="Delehaunty K."/>
            <person name="Do C.B."/>
            <person name="Ebling H."/>
            <person name="Edwards K."/>
            <person name="Eickbush T."/>
            <person name="Evans J.D."/>
            <person name="Filipski A."/>
            <person name="Findeiss S."/>
            <person name="Freyhult E."/>
            <person name="Fulton L."/>
            <person name="Fulton R."/>
            <person name="Garcia A.C."/>
            <person name="Gardiner A."/>
            <person name="Garfield D.A."/>
            <person name="Garvin B.E."/>
            <person name="Gibson G."/>
            <person name="Gilbert D."/>
            <person name="Gnerre S."/>
            <person name="Godfrey J."/>
            <person name="Good R."/>
            <person name="Gotea V."/>
            <person name="Gravely B."/>
            <person name="Greenberg A.J."/>
            <person name="Griffiths-Jones S."/>
            <person name="Gross S."/>
            <person name="Guigo R."/>
            <person name="Gustafson E.A."/>
            <person name="Haerty W."/>
            <person name="Hahn M.W."/>
            <person name="Halligan D.L."/>
            <person name="Halpern A.L."/>
            <person name="Halter G.M."/>
            <person name="Han M.V."/>
            <person name="Heger A."/>
            <person name="Hillier L."/>
            <person name="Hinrichs A.S."/>
            <person name="Holmes I."/>
            <person name="Hoskins R.A."/>
            <person name="Hubisz M.J."/>
            <person name="Hultmark D."/>
            <person name="Huntley M.A."/>
            <person name="Jaffe D.B."/>
            <person name="Jagadeeshan S."/>
            <person name="Jeck W.R."/>
            <person name="Johnson J."/>
            <person name="Jones C.D."/>
            <person name="Jordan W.C."/>
            <person name="Karpen G.H."/>
            <person name="Kataoka E."/>
            <person name="Keightley P.D."/>
            <person name="Kheradpour P."/>
            <person name="Kirkness E.F."/>
            <person name="Koerich L.B."/>
            <person name="Kristiansen K."/>
            <person name="Kudrna D."/>
            <person name="Kulathinal R.J."/>
            <person name="Kumar S."/>
            <person name="Kwok R."/>
            <person name="Lander E."/>
            <person name="Langley C.H."/>
            <person name="Lapoint R."/>
            <person name="Lazzaro B.P."/>
            <person name="Lee S.J."/>
            <person name="Levesque L."/>
            <person name="Li R."/>
            <person name="Lin C.F."/>
            <person name="Lin M.F."/>
            <person name="Lindblad-Toh K."/>
            <person name="Llopart A."/>
            <person name="Long M."/>
            <person name="Low L."/>
            <person name="Lozovsky E."/>
            <person name="Lu J."/>
            <person name="Luo M."/>
            <person name="Machado C.A."/>
            <person name="Makalowski W."/>
            <person name="Marzo M."/>
            <person name="Matsuda M."/>
            <person name="Matzkin L."/>
            <person name="McAllister B."/>
            <person name="McBride C.S."/>
            <person name="McKernan B."/>
            <person name="McKernan K."/>
            <person name="Mendez-Lago M."/>
            <person name="Minx P."/>
            <person name="Mollenhauer M.U."/>
            <person name="Montooth K."/>
            <person name="Mount S.M."/>
            <person name="Mu X."/>
            <person name="Myers E."/>
            <person name="Negre B."/>
            <person name="Newfeld S."/>
            <person name="Nielsen R."/>
            <person name="Noor M.A."/>
            <person name="O'Grady P."/>
            <person name="Pachter L."/>
            <person name="Papaceit M."/>
            <person name="Parisi M.J."/>
            <person name="Parisi M."/>
            <person name="Parts L."/>
            <person name="Pedersen J.S."/>
            <person name="Pesole G."/>
            <person name="Phillippy A.M."/>
            <person name="Ponting C.P."/>
            <person name="Pop M."/>
            <person name="Porcelli D."/>
            <person name="Powell J.R."/>
            <person name="Prohaska S."/>
            <person name="Pruitt K."/>
            <person name="Puig M."/>
            <person name="Quesneville H."/>
            <person name="Ram K.R."/>
            <person name="Rand D."/>
            <person name="Rasmussen M.D."/>
            <person name="Reed L.K."/>
            <person name="Reenan R."/>
            <person name="Reily A."/>
            <person name="Remington K.A."/>
            <person name="Rieger T.T."/>
            <person name="Ritchie M.G."/>
            <person name="Robin C."/>
            <person name="Rogers Y.H."/>
            <person name="Rohde C."/>
            <person name="Rozas J."/>
            <person name="Rubenfield M.J."/>
            <person name="Ruiz A."/>
            <person name="Russo S."/>
            <person name="Salzberg S.L."/>
            <person name="Sanchez-Gracia A."/>
            <person name="Saranga D.J."/>
            <person name="Sato H."/>
            <person name="Schaeffer S.W."/>
            <person name="Schatz M.C."/>
            <person name="Schlenke T."/>
            <person name="Schwartz R."/>
            <person name="Segarra C."/>
            <person name="Singh R.S."/>
            <person name="Sirot L."/>
            <person name="Sirota M."/>
            <person name="Sisneros N.B."/>
            <person name="Smith C.D."/>
            <person name="Smith T.F."/>
            <person name="Spieth J."/>
            <person name="Stage D.E."/>
            <person name="Stark A."/>
            <person name="Stephan W."/>
            <person name="Strausberg R.L."/>
            <person name="Strempel S."/>
            <person name="Sturgill D."/>
            <person name="Sutton G."/>
            <person name="Sutton G.G."/>
            <person name="Tao W."/>
            <person name="Teichmann S."/>
            <person name="Tobari Y.N."/>
            <person name="Tomimura Y."/>
            <person name="Tsolas J.M."/>
            <person name="Valente V.L."/>
            <person name="Venter E."/>
            <person name="Venter J.C."/>
            <person name="Vicario S."/>
            <person name="Vieira F.G."/>
            <person name="Vilella A.J."/>
            <person name="Villasante A."/>
            <person name="Walenz B."/>
            <person name="Wang J."/>
            <person name="Wasserman M."/>
            <person name="Watts T."/>
            <person name="Wilson D."/>
            <person name="Wilson R.K."/>
            <person name="Wing R.A."/>
            <person name="Wolfner M.F."/>
            <person name="Wong A."/>
            <person name="Wong G.K."/>
            <person name="Wu C.I."/>
            <person name="Wu G."/>
            <person name="Yamamoto D."/>
            <person name="Yang H.P."/>
            <person name="Yang S.P."/>
            <person name="Yorke J.A."/>
            <person name="Yoshida K."/>
            <person name="Zdobnov E."/>
            <person name="Zhang P."/>
            <person name="Zhang Y."/>
            <person name="Zimin A.V."/>
            <person name="Baldwin J."/>
            <person name="Abdouelleil A."/>
            <person name="Abdulkadir J."/>
            <person name="Abebe A."/>
            <person name="Abera B."/>
            <person name="Abreu J."/>
            <person name="Acer S.C."/>
            <person name="Aftuck L."/>
            <person name="Alexander A."/>
            <person name="An P."/>
            <person name="Anderson E."/>
            <person name="Anderson S."/>
            <person name="Arachi H."/>
            <person name="Azer M."/>
            <person name="Bachantsang P."/>
            <person name="Barry A."/>
            <person name="Bayul T."/>
            <person name="Berlin A."/>
            <person name="Bessette D."/>
            <person name="Bloom T."/>
            <person name="Blye J."/>
            <person name="Boguslavskiy L."/>
            <person name="Bonnet C."/>
            <person name="Boukhgalter B."/>
            <person name="Bourzgui I."/>
            <person name="Brown A."/>
            <person name="Cahill P."/>
            <person name="Channer S."/>
            <person name="Cheshatsang Y."/>
            <person name="Chuda L."/>
            <person name="Citroen M."/>
            <person name="Collymore A."/>
            <person name="Cooke P."/>
            <person name="Costello M."/>
            <person name="D'Aco K."/>
            <person name="Daza R."/>
            <person name="De Haan G."/>
            <person name="DeGray S."/>
            <person name="DeMaso C."/>
            <person name="Dhargay N."/>
            <person name="Dooley K."/>
            <person name="Dooley E."/>
            <person name="Doricent M."/>
            <person name="Dorje P."/>
            <person name="Dorjee K."/>
            <person name="Dupes A."/>
            <person name="Elong R."/>
            <person name="Falk J."/>
            <person name="Farina A."/>
            <person name="Faro S."/>
            <person name="Ferguson D."/>
            <person name="Fisher S."/>
            <person name="Foley C.D."/>
            <person name="Franke A."/>
            <person name="Friedrich D."/>
            <person name="Gadbois L."/>
            <person name="Gearin G."/>
            <person name="Gearin C.R."/>
            <person name="Giannoukos G."/>
            <person name="Goode T."/>
            <person name="Graham J."/>
            <person name="Grandbois E."/>
            <person name="Grewal S."/>
            <person name="Gyaltsen K."/>
            <person name="Hafez N."/>
            <person name="Hagos B."/>
            <person name="Hall J."/>
            <person name="Henson C."/>
            <person name="Hollinger A."/>
            <person name="Honan T."/>
            <person name="Huard M.D."/>
            <person name="Hughes L."/>
            <person name="Hurhula B."/>
            <person name="Husby M.E."/>
            <person name="Kamat A."/>
            <person name="Kanga B."/>
            <person name="Kashin S."/>
            <person name="Khazanovich D."/>
            <person name="Kisner P."/>
            <person name="Lance K."/>
            <person name="Lara M."/>
            <person name="Lee W."/>
            <person name="Lennon N."/>
            <person name="Letendre F."/>
            <person name="LeVine R."/>
            <person name="Lipovsky A."/>
            <person name="Liu X."/>
            <person name="Liu J."/>
            <person name="Liu S."/>
            <person name="Lokyitsang T."/>
            <person name="Lokyitsang Y."/>
            <person name="Lubonja R."/>
            <person name="Lui A."/>
            <person name="MacDonald P."/>
            <person name="Magnisalis V."/>
            <person name="Maru K."/>
            <person name="Matthews C."/>
            <person name="McCusker W."/>
            <person name="McDonough S."/>
            <person name="Mehta T."/>
            <person name="Meldrim J."/>
            <person name="Meneus L."/>
            <person name="Mihai O."/>
            <person name="Mihalev A."/>
            <person name="Mihova T."/>
            <person name="Mittelman R."/>
            <person name="Mlenga V."/>
            <person name="Montmayeur A."/>
            <person name="Mulrain L."/>
            <person name="Navidi A."/>
            <person name="Naylor J."/>
            <person name="Negash T."/>
            <person name="Nguyen T."/>
            <person name="Nguyen N."/>
            <person name="Nicol R."/>
            <person name="Norbu C."/>
            <person name="Norbu N."/>
            <person name="Novod N."/>
            <person name="O'Neill B."/>
            <person name="Osman S."/>
            <person name="Markiewicz E."/>
            <person name="Oyono O.L."/>
            <person name="Patti C."/>
            <person name="Phunkhang P."/>
            <person name="Pierre F."/>
            <person name="Priest M."/>
            <person name="Raghuraman S."/>
            <person name="Rege F."/>
            <person name="Reyes R."/>
            <person name="Rise C."/>
            <person name="Rogov P."/>
            <person name="Ross K."/>
            <person name="Ryan E."/>
            <person name="Settipalli S."/>
            <person name="Shea T."/>
            <person name="Sherpa N."/>
            <person name="Shi L."/>
            <person name="Shih D."/>
            <person name="Sparrow T."/>
            <person name="Spaulding J."/>
            <person name="Stalker J."/>
            <person name="Stange-Thomann N."/>
            <person name="Stavropoulos S."/>
            <person name="Stone C."/>
            <person name="Strader C."/>
            <person name="Tesfaye S."/>
            <person name="Thomson T."/>
            <person name="Thoulutsang Y."/>
            <person name="Thoulutsang D."/>
            <person name="Topham K."/>
            <person name="Topping I."/>
            <person name="Tsamla T."/>
            <person name="Vassiliev H."/>
            <person name="Vo A."/>
            <person name="Wangchuk T."/>
            <person name="Wangdi T."/>
            <person name="Weiand M."/>
            <person name="Wilkinson J."/>
            <person name="Wilson A."/>
            <person name="Yadav S."/>
            <person name="Young G."/>
            <person name="Yu Q."/>
            <person name="Zembek L."/>
            <person name="Zhong D."/>
            <person name="Zimmer A."/>
            <person name="Zwirko Z."/>
            <person name="Jaffe D.B."/>
            <person name="Alvarez P."/>
            <person name="Brockman W."/>
            <person name="Butler J."/>
            <person name="Chin C."/>
            <person name="Gnerre S."/>
            <person name="Grabherr M."/>
            <person name="Kleber M."/>
            <person name="Mauceli E."/>
            <person name="MacCallum I."/>
        </authorList>
    </citation>
    <scope>NUCLEOTIDE SEQUENCE [LARGE SCALE GENOMIC DNA]</scope>
    <source>
        <strain evidence="3">Tucson 15287-2541.00</strain>
    </source>
</reference>
<dbReference type="EMBL" id="CH916371">
    <property type="protein sequence ID" value="EDV92159.1"/>
    <property type="molecule type" value="Genomic_DNA"/>
</dbReference>
<feature type="compositionally biased region" description="Basic residues" evidence="1">
    <location>
        <begin position="35"/>
        <end position="51"/>
    </location>
</feature>
<evidence type="ECO:0000313" key="3">
    <source>
        <dbReference type="Proteomes" id="UP000001070"/>
    </source>
</evidence>
<name>B4JN66_DROGR</name>
<proteinExistence type="predicted"/>
<dbReference type="AlphaFoldDB" id="B4JN66"/>
<accession>B4JN66</accession>
<protein>
    <submittedName>
        <fullName evidence="2">GH24759</fullName>
    </submittedName>
</protein>
<dbReference type="eggNOG" id="ENOG502T8VX">
    <property type="taxonomic scope" value="Eukaryota"/>
</dbReference>
<dbReference type="HOGENOM" id="CLU_200711_0_0_1"/>
<gene>
    <name evidence="2" type="primary">Dgri\GH24759</name>
    <name evidence="2" type="ORF">Dgri_GH24759</name>
</gene>
<dbReference type="Proteomes" id="UP000001070">
    <property type="component" value="Unassembled WGS sequence"/>
</dbReference>